<evidence type="ECO:0000313" key="2">
    <source>
        <dbReference type="EMBL" id="SFL80831.1"/>
    </source>
</evidence>
<dbReference type="InterPro" id="IPR019715">
    <property type="entry name" value="Haemolysin_XhlA"/>
</dbReference>
<dbReference type="Pfam" id="PF10779">
    <property type="entry name" value="XhlA"/>
    <property type="match status" value="1"/>
</dbReference>
<gene>
    <name evidence="2" type="ORF">SAMN04488054_105155</name>
</gene>
<feature type="transmembrane region" description="Helical" evidence="1">
    <location>
        <begin position="67"/>
        <end position="88"/>
    </location>
</feature>
<protein>
    <submittedName>
        <fullName evidence="2">Haemolysin XhlA</fullName>
    </submittedName>
</protein>
<organism evidence="2 3">
    <name type="scientific">Salibacterium qingdaonense</name>
    <dbReference type="NCBI Taxonomy" id="266892"/>
    <lineage>
        <taxon>Bacteria</taxon>
        <taxon>Bacillati</taxon>
        <taxon>Bacillota</taxon>
        <taxon>Bacilli</taxon>
        <taxon>Bacillales</taxon>
        <taxon>Bacillaceae</taxon>
    </lineage>
</organism>
<sequence length="90" mass="10311">MNLLENTLQNLSSEVEEIKKKDEVRDEKIFKLEKNDALQDRSIQNLEVSIGKIEENTTWLRRTITKALFTGGVTFVLGIVSSLLVWAFTL</sequence>
<keyword evidence="1" id="KW-0812">Transmembrane</keyword>
<dbReference type="AlphaFoldDB" id="A0A1I4KQC2"/>
<keyword evidence="1" id="KW-1133">Transmembrane helix</keyword>
<dbReference type="Proteomes" id="UP000199668">
    <property type="component" value="Unassembled WGS sequence"/>
</dbReference>
<dbReference type="OrthoDB" id="2943262at2"/>
<dbReference type="STRING" id="266892.SAMN04488054_105155"/>
<keyword evidence="3" id="KW-1185">Reference proteome</keyword>
<evidence type="ECO:0000256" key="1">
    <source>
        <dbReference type="SAM" id="Phobius"/>
    </source>
</evidence>
<dbReference type="RefSeq" id="WP_090926247.1">
    <property type="nucleotide sequence ID" value="NZ_FOTY01000005.1"/>
</dbReference>
<keyword evidence="1" id="KW-0472">Membrane</keyword>
<dbReference type="EMBL" id="FOTY01000005">
    <property type="protein sequence ID" value="SFL80831.1"/>
    <property type="molecule type" value="Genomic_DNA"/>
</dbReference>
<proteinExistence type="predicted"/>
<evidence type="ECO:0000313" key="3">
    <source>
        <dbReference type="Proteomes" id="UP000199668"/>
    </source>
</evidence>
<reference evidence="2 3" key="1">
    <citation type="submission" date="2016-10" db="EMBL/GenBank/DDBJ databases">
        <authorList>
            <person name="de Groot N.N."/>
        </authorList>
    </citation>
    <scope>NUCLEOTIDE SEQUENCE [LARGE SCALE GENOMIC DNA]</scope>
    <source>
        <strain evidence="2 3">CGMCC 1.6134</strain>
    </source>
</reference>
<name>A0A1I4KQC2_9BACI</name>
<accession>A0A1I4KQC2</accession>